<dbReference type="Proteomes" id="UP000236023">
    <property type="component" value="Unassembled WGS sequence"/>
</dbReference>
<dbReference type="Gene3D" id="2.60.200.60">
    <property type="match status" value="2"/>
</dbReference>
<dbReference type="InterPro" id="IPR029058">
    <property type="entry name" value="AB_hydrolase_fold"/>
</dbReference>
<dbReference type="CDD" id="cd14743">
    <property type="entry name" value="PAAR_CT_1"/>
    <property type="match status" value="1"/>
</dbReference>
<protein>
    <submittedName>
        <fullName evidence="2">Type IV secretion protein Rhs</fullName>
    </submittedName>
</protein>
<evidence type="ECO:0000256" key="1">
    <source>
        <dbReference type="SAM" id="MobiDB-lite"/>
    </source>
</evidence>
<accession>A0A2N8SRT7</accession>
<sequence length="643" mass="69862">MSGKPAARLGDPTACPKTGHGTNPISSGSPDVLFDGLPAARQGDASACGGAMASAVIPNVLINGKPAAVVGSVGSHGNVVIGGSGTVIIGTSHTPAPFVPPEPLNIASAARAMPASPALPQPPATPMARAWQEEPGDLAPLGLEEEDEEEELHEQPQQQVRQGITLRIGVFFDGTGNNLANAAVTEQCRDDDLQQLGERTLQEVIDYCQRHGFSDSNDDGYFTEAPDGSYGNAPSNVARLFDLYQDDATRSLRKDESTASLKAYLEGIGTSSGEADSLYGQITGQGDTGILARVEQSPTEISEQLRQLLRNNPELQIDGIEFDIFGFSRGAAAARHFANELLKPQGGVLAQAFTSGSPGLSDSFDWAIHTCINFIGLFDTVAAVIDPLKGDYDPANHLNPGINLYLPPGCARKVLQLTARDEKRWNFALNRVAPDHQEICLPGAHSDIGGGYRPLMLERLLLSRPLSSKVPANTPPEQTHASRETWRQYHHWKALGLPDEALKEPKVWPSRKPVFHERGFKRPPEDVVYGLLSIERRVRGELSLVYLRVMRELAVQNNVPLRPIQDKDPVLALPTELQDIAEKLMAYAQGGRYGLDEEDERLLWSRYIHLSAHWTPSRGLLISKPAPNVRLAYNNKPQQGYPE</sequence>
<dbReference type="PANTHER" id="PTHR33840:SF1">
    <property type="entry name" value="TLE1 PHOSPHOLIPASE DOMAIN-CONTAINING PROTEIN"/>
    <property type="match status" value="1"/>
</dbReference>
<feature type="region of interest" description="Disordered" evidence="1">
    <location>
        <begin position="1"/>
        <end position="30"/>
    </location>
</feature>
<reference evidence="2 3" key="1">
    <citation type="submission" date="2018-01" db="EMBL/GenBank/DDBJ databases">
        <title>Denitrification phenotypes of diverse strains of Pseudomonas stutzeri.</title>
        <authorList>
            <person name="Milligan D.A."/>
            <person name="Bergaust L."/>
            <person name="Bakken L.R."/>
            <person name="Frostegard A."/>
        </authorList>
    </citation>
    <scope>NUCLEOTIDE SEQUENCE [LARGE SCALE GENOMIC DNA]</scope>
    <source>
        <strain evidence="2 3">24a75</strain>
    </source>
</reference>
<dbReference type="SUPFAM" id="SSF53474">
    <property type="entry name" value="alpha/beta-Hydrolases"/>
    <property type="match status" value="1"/>
</dbReference>
<proteinExistence type="predicted"/>
<comment type="caution">
    <text evidence="2">The sequence shown here is derived from an EMBL/GenBank/DDBJ whole genome shotgun (WGS) entry which is preliminary data.</text>
</comment>
<dbReference type="EMBL" id="POUT01000017">
    <property type="protein sequence ID" value="PNG05204.1"/>
    <property type="molecule type" value="Genomic_DNA"/>
</dbReference>
<dbReference type="RefSeq" id="WP_102895682.1">
    <property type="nucleotide sequence ID" value="NZ_JAMOHU010000046.1"/>
</dbReference>
<name>A0A2N8SRT7_STUST</name>
<evidence type="ECO:0000313" key="2">
    <source>
        <dbReference type="EMBL" id="PNG05204.1"/>
    </source>
</evidence>
<dbReference type="InterPro" id="IPR008727">
    <property type="entry name" value="PAAR_motif"/>
</dbReference>
<dbReference type="PANTHER" id="PTHR33840">
    <property type="match status" value="1"/>
</dbReference>
<dbReference type="Pfam" id="PF05488">
    <property type="entry name" value="PAAR_motif"/>
    <property type="match status" value="1"/>
</dbReference>
<feature type="compositionally biased region" description="Polar residues" evidence="1">
    <location>
        <begin position="20"/>
        <end position="29"/>
    </location>
</feature>
<organism evidence="2 3">
    <name type="scientific">Stutzerimonas stutzeri</name>
    <name type="common">Pseudomonas stutzeri</name>
    <dbReference type="NCBI Taxonomy" id="316"/>
    <lineage>
        <taxon>Bacteria</taxon>
        <taxon>Pseudomonadati</taxon>
        <taxon>Pseudomonadota</taxon>
        <taxon>Gammaproteobacteria</taxon>
        <taxon>Pseudomonadales</taxon>
        <taxon>Pseudomonadaceae</taxon>
        <taxon>Stutzerimonas</taxon>
    </lineage>
</organism>
<evidence type="ECO:0000313" key="3">
    <source>
        <dbReference type="Proteomes" id="UP000236023"/>
    </source>
</evidence>
<dbReference type="AlphaFoldDB" id="A0A2N8SRT7"/>
<gene>
    <name evidence="2" type="ORF">CXK94_20465</name>
</gene>